<name>A0A6A7C3T6_9PEZI</name>
<organism evidence="10 11">
    <name type="scientific">Piedraia hortae CBS 480.64</name>
    <dbReference type="NCBI Taxonomy" id="1314780"/>
    <lineage>
        <taxon>Eukaryota</taxon>
        <taxon>Fungi</taxon>
        <taxon>Dikarya</taxon>
        <taxon>Ascomycota</taxon>
        <taxon>Pezizomycotina</taxon>
        <taxon>Dothideomycetes</taxon>
        <taxon>Dothideomycetidae</taxon>
        <taxon>Capnodiales</taxon>
        <taxon>Piedraiaceae</taxon>
        <taxon>Piedraia</taxon>
    </lineage>
</organism>
<protein>
    <recommendedName>
        <fullName evidence="3">Cytochrome c oxidase assembly protein COX20, mitochondrial</fullName>
    </recommendedName>
</protein>
<dbReference type="InterPro" id="IPR022533">
    <property type="entry name" value="Cox20"/>
</dbReference>
<reference evidence="10" key="1">
    <citation type="journal article" date="2020" name="Stud. Mycol.">
        <title>101 Dothideomycetes genomes: a test case for predicting lifestyles and emergence of pathogens.</title>
        <authorList>
            <person name="Haridas S."/>
            <person name="Albert R."/>
            <person name="Binder M."/>
            <person name="Bloem J."/>
            <person name="Labutti K."/>
            <person name="Salamov A."/>
            <person name="Andreopoulos B."/>
            <person name="Baker S."/>
            <person name="Barry K."/>
            <person name="Bills G."/>
            <person name="Bluhm B."/>
            <person name="Cannon C."/>
            <person name="Castanera R."/>
            <person name="Culley D."/>
            <person name="Daum C."/>
            <person name="Ezra D."/>
            <person name="Gonzalez J."/>
            <person name="Henrissat B."/>
            <person name="Kuo A."/>
            <person name="Liang C."/>
            <person name="Lipzen A."/>
            <person name="Lutzoni F."/>
            <person name="Magnuson J."/>
            <person name="Mondo S."/>
            <person name="Nolan M."/>
            <person name="Ohm R."/>
            <person name="Pangilinan J."/>
            <person name="Park H.-J."/>
            <person name="Ramirez L."/>
            <person name="Alfaro M."/>
            <person name="Sun H."/>
            <person name="Tritt A."/>
            <person name="Yoshinaga Y."/>
            <person name="Zwiers L.-H."/>
            <person name="Turgeon B."/>
            <person name="Goodwin S."/>
            <person name="Spatafora J."/>
            <person name="Crous P."/>
            <person name="Grigoriev I."/>
        </authorList>
    </citation>
    <scope>NUCLEOTIDE SEQUENCE</scope>
    <source>
        <strain evidence="10">CBS 480.64</strain>
    </source>
</reference>
<comment type="similarity">
    <text evidence="2">Belongs to the COX20 family.</text>
</comment>
<dbReference type="Proteomes" id="UP000799421">
    <property type="component" value="Unassembled WGS sequence"/>
</dbReference>
<dbReference type="PANTHER" id="PTHR31586:SF1">
    <property type="entry name" value="CYTOCHROME C OXIDASE ASSEMBLY PROTEIN COX20, MITOCHONDRIAL"/>
    <property type="match status" value="1"/>
</dbReference>
<evidence type="ECO:0000256" key="6">
    <source>
        <dbReference type="ARBA" id="ARBA00022989"/>
    </source>
</evidence>
<comment type="subcellular location">
    <subcellularLocation>
        <location evidence="1">Mitochondrion inner membrane</location>
    </subcellularLocation>
</comment>
<dbReference type="GO" id="GO:0033617">
    <property type="term" value="P:mitochondrial respiratory chain complex IV assembly"/>
    <property type="evidence" value="ECO:0007669"/>
    <property type="project" value="InterPro"/>
</dbReference>
<evidence type="ECO:0000313" key="10">
    <source>
        <dbReference type="EMBL" id="KAF2862171.1"/>
    </source>
</evidence>
<dbReference type="AlphaFoldDB" id="A0A6A7C3T6"/>
<keyword evidence="4 9" id="KW-0812">Transmembrane</keyword>
<dbReference type="GO" id="GO:0005743">
    <property type="term" value="C:mitochondrial inner membrane"/>
    <property type="evidence" value="ECO:0007669"/>
    <property type="project" value="UniProtKB-SubCell"/>
</dbReference>
<dbReference type="EMBL" id="MU005967">
    <property type="protein sequence ID" value="KAF2862171.1"/>
    <property type="molecule type" value="Genomic_DNA"/>
</dbReference>
<keyword evidence="7" id="KW-0496">Mitochondrion</keyword>
<dbReference type="OrthoDB" id="14603at2759"/>
<evidence type="ECO:0000256" key="2">
    <source>
        <dbReference type="ARBA" id="ARBA00009575"/>
    </source>
</evidence>
<proteinExistence type="inferred from homology"/>
<evidence type="ECO:0000256" key="1">
    <source>
        <dbReference type="ARBA" id="ARBA00004273"/>
    </source>
</evidence>
<feature type="non-terminal residue" evidence="10">
    <location>
        <position position="147"/>
    </location>
</feature>
<keyword evidence="6 9" id="KW-1133">Transmembrane helix</keyword>
<evidence type="ECO:0000256" key="7">
    <source>
        <dbReference type="ARBA" id="ARBA00023128"/>
    </source>
</evidence>
<feature type="non-terminal residue" evidence="10">
    <location>
        <position position="1"/>
    </location>
</feature>
<evidence type="ECO:0000256" key="9">
    <source>
        <dbReference type="SAM" id="Phobius"/>
    </source>
</evidence>
<gene>
    <name evidence="10" type="ORF">K470DRAFT_194295</name>
</gene>
<evidence type="ECO:0000256" key="8">
    <source>
        <dbReference type="ARBA" id="ARBA00023136"/>
    </source>
</evidence>
<keyword evidence="8 9" id="KW-0472">Membrane</keyword>
<feature type="transmembrane region" description="Helical" evidence="9">
    <location>
        <begin position="70"/>
        <end position="92"/>
    </location>
</feature>
<accession>A0A6A7C3T6</accession>
<dbReference type="PANTHER" id="PTHR31586">
    <property type="entry name" value="CYTOCHROME C OXIDASE PROTEIN 20"/>
    <property type="match status" value="1"/>
</dbReference>
<evidence type="ECO:0000256" key="5">
    <source>
        <dbReference type="ARBA" id="ARBA00022792"/>
    </source>
</evidence>
<keyword evidence="5" id="KW-0999">Mitochondrion inner membrane</keyword>
<sequence length="147" mass="16750">ANLIPGGTQHTAGGSASPPEVNWTNAFPGGIKWKDFADLPRRPCMRESWLQGIGWGFALGGLRAIWRGSVWTSCCWASGGFIGISSLSYVYCKYRRNREKEGMMRAVEVLNRNEQGVNRKREKVREERRAEKEKELDRKFAEVREKS</sequence>
<evidence type="ECO:0000256" key="4">
    <source>
        <dbReference type="ARBA" id="ARBA00022692"/>
    </source>
</evidence>
<dbReference type="Pfam" id="PF12597">
    <property type="entry name" value="Cox20"/>
    <property type="match status" value="1"/>
</dbReference>
<evidence type="ECO:0000256" key="3">
    <source>
        <dbReference type="ARBA" id="ARBA00017689"/>
    </source>
</evidence>
<evidence type="ECO:0000313" key="11">
    <source>
        <dbReference type="Proteomes" id="UP000799421"/>
    </source>
</evidence>
<keyword evidence="11" id="KW-1185">Reference proteome</keyword>